<feature type="transmembrane region" description="Helical" evidence="2">
    <location>
        <begin position="12"/>
        <end position="30"/>
    </location>
</feature>
<dbReference type="KEGG" id="psuu:Psuf_017060"/>
<keyword evidence="2" id="KW-0812">Transmembrane</keyword>
<proteinExistence type="predicted"/>
<dbReference type="Proteomes" id="UP000503011">
    <property type="component" value="Chromosome"/>
</dbReference>
<reference evidence="3 4" key="1">
    <citation type="submission" date="2020-03" db="EMBL/GenBank/DDBJ databases">
        <title>Whole genome shotgun sequence of Phytohabitans suffuscus NBRC 105367.</title>
        <authorList>
            <person name="Komaki H."/>
            <person name="Tamura T."/>
        </authorList>
    </citation>
    <scope>NUCLEOTIDE SEQUENCE [LARGE SCALE GENOMIC DNA]</scope>
    <source>
        <strain evidence="3 4">NBRC 105367</strain>
    </source>
</reference>
<keyword evidence="2" id="KW-1133">Transmembrane helix</keyword>
<dbReference type="EMBL" id="AP022871">
    <property type="protein sequence ID" value="BCB84393.1"/>
    <property type="molecule type" value="Genomic_DNA"/>
</dbReference>
<keyword evidence="2" id="KW-0472">Membrane</keyword>
<accession>A0A6F8YED9</accession>
<feature type="region of interest" description="Disordered" evidence="1">
    <location>
        <begin position="34"/>
        <end position="59"/>
    </location>
</feature>
<feature type="compositionally biased region" description="Basic and acidic residues" evidence="1">
    <location>
        <begin position="35"/>
        <end position="45"/>
    </location>
</feature>
<evidence type="ECO:0000313" key="4">
    <source>
        <dbReference type="Proteomes" id="UP000503011"/>
    </source>
</evidence>
<protein>
    <submittedName>
        <fullName evidence="3">Uncharacterized protein</fullName>
    </submittedName>
</protein>
<reference evidence="3 4" key="2">
    <citation type="submission" date="2020-03" db="EMBL/GenBank/DDBJ databases">
        <authorList>
            <person name="Ichikawa N."/>
            <person name="Kimura A."/>
            <person name="Kitahashi Y."/>
            <person name="Uohara A."/>
        </authorList>
    </citation>
    <scope>NUCLEOTIDE SEQUENCE [LARGE SCALE GENOMIC DNA]</scope>
    <source>
        <strain evidence="3 4">NBRC 105367</strain>
    </source>
</reference>
<name>A0A6F8YED9_9ACTN</name>
<dbReference type="AlphaFoldDB" id="A0A6F8YED9"/>
<evidence type="ECO:0000313" key="3">
    <source>
        <dbReference type="EMBL" id="BCB84393.1"/>
    </source>
</evidence>
<keyword evidence="4" id="KW-1185">Reference proteome</keyword>
<evidence type="ECO:0000256" key="1">
    <source>
        <dbReference type="SAM" id="MobiDB-lite"/>
    </source>
</evidence>
<sequence length="100" mass="10262">MDVVVTGEPEEAALAVVALAVVVVVVAVRVRRTGRHEDARSRAGTEKTSAAQETAPRDIGGRELAVRDGQVKSLGDVGGLPAVVVMVVAVAHAITPCVAR</sequence>
<evidence type="ECO:0000256" key="2">
    <source>
        <dbReference type="SAM" id="Phobius"/>
    </source>
</evidence>
<organism evidence="3 4">
    <name type="scientific">Phytohabitans suffuscus</name>
    <dbReference type="NCBI Taxonomy" id="624315"/>
    <lineage>
        <taxon>Bacteria</taxon>
        <taxon>Bacillati</taxon>
        <taxon>Actinomycetota</taxon>
        <taxon>Actinomycetes</taxon>
        <taxon>Micromonosporales</taxon>
        <taxon>Micromonosporaceae</taxon>
    </lineage>
</organism>
<gene>
    <name evidence="3" type="ORF">Psuf_017060</name>
</gene>